<dbReference type="EMBL" id="JAAMOW010000002">
    <property type="protein sequence ID" value="NGY04303.1"/>
    <property type="molecule type" value="Genomic_DNA"/>
</dbReference>
<reference evidence="3 4" key="1">
    <citation type="journal article" date="2014" name="Int. J. Syst. Evol. Microbiol.">
        <title>Solimonas terrae sp. nov., isolated from soil.</title>
        <authorList>
            <person name="Kim S.J."/>
            <person name="Moon J.Y."/>
            <person name="Weon H.Y."/>
            <person name="Ahn J.H."/>
            <person name="Chen W.M."/>
            <person name="Kwon S.W."/>
        </authorList>
    </citation>
    <scope>NUCLEOTIDE SEQUENCE [LARGE SCALE GENOMIC DNA]</scope>
    <source>
        <strain evidence="3 4">KIS83-12</strain>
    </source>
</reference>
<proteinExistence type="predicted"/>
<keyword evidence="2" id="KW-0812">Transmembrane</keyword>
<feature type="region of interest" description="Disordered" evidence="1">
    <location>
        <begin position="194"/>
        <end position="213"/>
    </location>
</feature>
<accession>A0A6M2BQF7</accession>
<dbReference type="RefSeq" id="WP_166253254.1">
    <property type="nucleotide sequence ID" value="NZ_JAAMOW010000002.1"/>
</dbReference>
<evidence type="ECO:0000256" key="2">
    <source>
        <dbReference type="SAM" id="Phobius"/>
    </source>
</evidence>
<evidence type="ECO:0000313" key="4">
    <source>
        <dbReference type="Proteomes" id="UP000472676"/>
    </source>
</evidence>
<organism evidence="3 4">
    <name type="scientific">Solimonas terrae</name>
    <dbReference type="NCBI Taxonomy" id="1396819"/>
    <lineage>
        <taxon>Bacteria</taxon>
        <taxon>Pseudomonadati</taxon>
        <taxon>Pseudomonadota</taxon>
        <taxon>Gammaproteobacteria</taxon>
        <taxon>Nevskiales</taxon>
        <taxon>Nevskiaceae</taxon>
        <taxon>Solimonas</taxon>
    </lineage>
</organism>
<name>A0A6M2BQF7_9GAMM</name>
<dbReference type="Proteomes" id="UP000472676">
    <property type="component" value="Unassembled WGS sequence"/>
</dbReference>
<feature type="transmembrane region" description="Helical" evidence="2">
    <location>
        <begin position="18"/>
        <end position="39"/>
    </location>
</feature>
<evidence type="ECO:0000256" key="1">
    <source>
        <dbReference type="SAM" id="MobiDB-lite"/>
    </source>
</evidence>
<keyword evidence="2" id="KW-0472">Membrane</keyword>
<gene>
    <name evidence="3" type="ORF">G7Y85_05975</name>
</gene>
<dbReference type="AlphaFoldDB" id="A0A6M2BQF7"/>
<keyword evidence="4" id="KW-1185">Reference proteome</keyword>
<comment type="caution">
    <text evidence="3">The sequence shown here is derived from an EMBL/GenBank/DDBJ whole genome shotgun (WGS) entry which is preliminary data.</text>
</comment>
<evidence type="ECO:0000313" key="3">
    <source>
        <dbReference type="EMBL" id="NGY04303.1"/>
    </source>
</evidence>
<sequence length="213" mass="23112">MDVDVETHAHHHKTGHSIIDLSVALSALVLSVVSVVIAIHHGHTMEKLVAANSWPSIELSESNADEQGHYDLRLRVANVGIGPARIEKFIVRYDGVAVGDARDLLQRCCGTAGLPPEQQPLLTTSAVLGRVLPARETIDFLHFRYDEASADTWHRLDAARSHLVMQVCYCSVFDECWIGDSSTAPPKRAESCDALAGRDYGDGDVPASRPAAP</sequence>
<protein>
    <submittedName>
        <fullName evidence="3">Uncharacterized protein</fullName>
    </submittedName>
</protein>
<keyword evidence="2" id="KW-1133">Transmembrane helix</keyword>